<keyword evidence="1" id="KW-1133">Transmembrane helix</keyword>
<evidence type="ECO:0000313" key="3">
    <source>
        <dbReference type="Proteomes" id="UP000673975"/>
    </source>
</evidence>
<feature type="transmembrane region" description="Helical" evidence="1">
    <location>
        <begin position="101"/>
        <end position="122"/>
    </location>
</feature>
<dbReference type="Proteomes" id="UP000673975">
    <property type="component" value="Unassembled WGS sequence"/>
</dbReference>
<keyword evidence="1" id="KW-0472">Membrane</keyword>
<comment type="caution">
    <text evidence="2">The sequence shown here is derived from an EMBL/GenBank/DDBJ whole genome shotgun (WGS) entry which is preliminary data.</text>
</comment>
<dbReference type="InterPro" id="IPR025635">
    <property type="entry name" value="DUF4293"/>
</dbReference>
<proteinExistence type="predicted"/>
<dbReference type="EMBL" id="JAFIDN010000017">
    <property type="protein sequence ID" value="MBP3193912.1"/>
    <property type="molecule type" value="Genomic_DNA"/>
</dbReference>
<organism evidence="2 3">
    <name type="scientific">Natronogracilivirga saccharolytica</name>
    <dbReference type="NCBI Taxonomy" id="2812953"/>
    <lineage>
        <taxon>Bacteria</taxon>
        <taxon>Pseudomonadati</taxon>
        <taxon>Balneolota</taxon>
        <taxon>Balneolia</taxon>
        <taxon>Balneolales</taxon>
        <taxon>Cyclonatronaceae</taxon>
        <taxon>Natronogracilivirga</taxon>
    </lineage>
</organism>
<gene>
    <name evidence="2" type="ORF">NATSA_14640</name>
</gene>
<dbReference type="RefSeq" id="WP_210513371.1">
    <property type="nucleotide sequence ID" value="NZ_JAFIDN010000017.1"/>
</dbReference>
<reference evidence="2" key="1">
    <citation type="submission" date="2021-02" db="EMBL/GenBank/DDBJ databases">
        <title>Natronogracilivirga saccharolytica gen. nov. sp. nov. a new anaerobic, haloalkiliphilic carbohydrate-fermenting bacterium from soda lake and proposing of Cyclonatronumiaceae fam. nov. in the phylum Balneolaeota.</title>
        <authorList>
            <person name="Zhilina T.N."/>
            <person name="Sorokin D.Y."/>
            <person name="Zavarzina D.G."/>
            <person name="Toshchakov S.V."/>
            <person name="Kublanov I.V."/>
        </authorList>
    </citation>
    <scope>NUCLEOTIDE SEQUENCE</scope>
    <source>
        <strain evidence="2">Z-1702</strain>
    </source>
</reference>
<feature type="transmembrane region" description="Helical" evidence="1">
    <location>
        <begin position="72"/>
        <end position="95"/>
    </location>
</feature>
<name>A0A8J7RM55_9BACT</name>
<dbReference type="AlphaFoldDB" id="A0A8J7RM55"/>
<dbReference type="Pfam" id="PF14126">
    <property type="entry name" value="DUF4293"/>
    <property type="match status" value="1"/>
</dbReference>
<feature type="transmembrane region" description="Helical" evidence="1">
    <location>
        <begin position="37"/>
        <end position="60"/>
    </location>
</feature>
<accession>A0A8J7RM55</accession>
<sequence length="135" mass="15419">MIQRIQSLFLLLILPVNIGFAFTPMFSHAMLDPSGWLSNGLIAALLFSIALTLYTIFLFRDRQNQMRWVKRAMLFQVIAVGMAVGVFFTVGHIGMNLIEEALSVGLLVLGVLLQYMALHYIWKDEELVRSMDRIR</sequence>
<keyword evidence="1" id="KW-0812">Transmembrane</keyword>
<evidence type="ECO:0000256" key="1">
    <source>
        <dbReference type="SAM" id="Phobius"/>
    </source>
</evidence>
<evidence type="ECO:0000313" key="2">
    <source>
        <dbReference type="EMBL" id="MBP3193912.1"/>
    </source>
</evidence>
<protein>
    <submittedName>
        <fullName evidence="2">DUF4293 family protein</fullName>
    </submittedName>
</protein>
<keyword evidence="3" id="KW-1185">Reference proteome</keyword>